<dbReference type="InterPro" id="IPR000086">
    <property type="entry name" value="NUDIX_hydrolase_dom"/>
</dbReference>
<organism evidence="4">
    <name type="scientific">viral metagenome</name>
    <dbReference type="NCBI Taxonomy" id="1070528"/>
    <lineage>
        <taxon>unclassified sequences</taxon>
        <taxon>metagenomes</taxon>
        <taxon>organismal metagenomes</taxon>
    </lineage>
</organism>
<accession>A0A6C0DKX8</accession>
<feature type="domain" description="CCHC-type" evidence="2">
    <location>
        <begin position="6"/>
        <end position="20"/>
    </location>
</feature>
<evidence type="ECO:0000313" key="4">
    <source>
        <dbReference type="EMBL" id="QHT17081.1"/>
    </source>
</evidence>
<dbReference type="GO" id="GO:0000290">
    <property type="term" value="P:deadenylation-dependent decapping of nuclear-transcribed mRNA"/>
    <property type="evidence" value="ECO:0007669"/>
    <property type="project" value="TreeGrafter"/>
</dbReference>
<evidence type="ECO:0000259" key="3">
    <source>
        <dbReference type="PROSITE" id="PS51462"/>
    </source>
</evidence>
<dbReference type="GO" id="GO:0005737">
    <property type="term" value="C:cytoplasm"/>
    <property type="evidence" value="ECO:0007669"/>
    <property type="project" value="TreeGrafter"/>
</dbReference>
<evidence type="ECO:0008006" key="5">
    <source>
        <dbReference type="Google" id="ProtNLM"/>
    </source>
</evidence>
<evidence type="ECO:0000256" key="1">
    <source>
        <dbReference type="ARBA" id="ARBA00022801"/>
    </source>
</evidence>
<dbReference type="AlphaFoldDB" id="A0A6C0DKX8"/>
<dbReference type="InterPro" id="IPR015797">
    <property type="entry name" value="NUDIX_hydrolase-like_dom_sf"/>
</dbReference>
<dbReference type="PANTHER" id="PTHR23114:SF17">
    <property type="entry name" value="M7GPPPN-MRNA HYDROLASE"/>
    <property type="match status" value="1"/>
</dbReference>
<protein>
    <recommendedName>
        <fullName evidence="5">Nudix hydrolase domain-containing protein</fullName>
    </recommendedName>
</protein>
<dbReference type="InterPro" id="IPR001878">
    <property type="entry name" value="Znf_CCHC"/>
</dbReference>
<proteinExistence type="predicted"/>
<feature type="domain" description="Nudix hydrolase" evidence="3">
    <location>
        <begin position="21"/>
        <end position="258"/>
    </location>
</feature>
<dbReference type="InterPro" id="IPR020084">
    <property type="entry name" value="NUDIX_hydrolase_CS"/>
</dbReference>
<sequence length="269" mass="32587">MNDNYCNNCGKIGHLYHQCKMPITSIGIIVYRINHDNNLEYLMIRRKDTLGYIDFMRGKYSVYNKDYIINMLKQMTNQEKENIKNMSFESLWKCIWGNEHISNQYKSEELTSREKFNLLKKGILNKNDFYNMDMLIDHSNLFPLWDEPEWGFPKGRRNYQEKDYECAIREFCEETGFKNNKLKNIQNILPFEEIFTGSNYKSYKHKYYLNFMNYQDTTNTDNYEKSEVSKMEWKTYPECIESIRPYNLEKIKLITNINNMLKTYKIFSC</sequence>
<evidence type="ECO:0000259" key="2">
    <source>
        <dbReference type="PROSITE" id="PS50158"/>
    </source>
</evidence>
<dbReference type="EMBL" id="MN739631">
    <property type="protein sequence ID" value="QHT17081.1"/>
    <property type="molecule type" value="Genomic_DNA"/>
</dbReference>
<dbReference type="GO" id="GO:0003676">
    <property type="term" value="F:nucleic acid binding"/>
    <property type="evidence" value="ECO:0007669"/>
    <property type="project" value="InterPro"/>
</dbReference>
<dbReference type="PANTHER" id="PTHR23114">
    <property type="entry name" value="M7GPPPN-MRNA HYDROLASE"/>
    <property type="match status" value="1"/>
</dbReference>
<name>A0A6C0DKX8_9ZZZZ</name>
<dbReference type="GO" id="GO:0008270">
    <property type="term" value="F:zinc ion binding"/>
    <property type="evidence" value="ECO:0007669"/>
    <property type="project" value="InterPro"/>
</dbReference>
<dbReference type="PROSITE" id="PS00893">
    <property type="entry name" value="NUDIX_BOX"/>
    <property type="match status" value="1"/>
</dbReference>
<dbReference type="GO" id="GO:0016787">
    <property type="term" value="F:hydrolase activity"/>
    <property type="evidence" value="ECO:0007669"/>
    <property type="project" value="UniProtKB-KW"/>
</dbReference>
<dbReference type="SUPFAM" id="SSF55811">
    <property type="entry name" value="Nudix"/>
    <property type="match status" value="1"/>
</dbReference>
<keyword evidence="1" id="KW-0378">Hydrolase</keyword>
<dbReference type="PROSITE" id="PS51462">
    <property type="entry name" value="NUDIX"/>
    <property type="match status" value="1"/>
</dbReference>
<dbReference type="Pfam" id="PF00293">
    <property type="entry name" value="NUDIX"/>
    <property type="match status" value="1"/>
</dbReference>
<dbReference type="Gene3D" id="3.90.79.10">
    <property type="entry name" value="Nucleoside Triphosphate Pyrophosphohydrolase"/>
    <property type="match status" value="1"/>
</dbReference>
<dbReference type="PROSITE" id="PS50158">
    <property type="entry name" value="ZF_CCHC"/>
    <property type="match status" value="1"/>
</dbReference>
<reference evidence="4" key="1">
    <citation type="journal article" date="2020" name="Nature">
        <title>Giant virus diversity and host interactions through global metagenomics.</title>
        <authorList>
            <person name="Schulz F."/>
            <person name="Roux S."/>
            <person name="Paez-Espino D."/>
            <person name="Jungbluth S."/>
            <person name="Walsh D.A."/>
            <person name="Denef V.J."/>
            <person name="McMahon K.D."/>
            <person name="Konstantinidis K.T."/>
            <person name="Eloe-Fadrosh E.A."/>
            <person name="Kyrpides N.C."/>
            <person name="Woyke T."/>
        </authorList>
    </citation>
    <scope>NUCLEOTIDE SEQUENCE</scope>
    <source>
        <strain evidence="4">GVMAG-M-3300023174-24</strain>
    </source>
</reference>